<evidence type="ECO:0008006" key="3">
    <source>
        <dbReference type="Google" id="ProtNLM"/>
    </source>
</evidence>
<name>A0ABY2TC12_9BACI</name>
<accession>A0ABY2TC12</accession>
<keyword evidence="2" id="KW-1185">Reference proteome</keyword>
<protein>
    <recommendedName>
        <fullName evidence="3">DUF1492 domain-containing protein</fullName>
    </recommendedName>
</protein>
<dbReference type="EMBL" id="SZPV01000023">
    <property type="protein sequence ID" value="TKI63033.1"/>
    <property type="molecule type" value="Genomic_DNA"/>
</dbReference>
<reference evidence="1 2" key="1">
    <citation type="submission" date="2019-04" db="EMBL/GenBank/DDBJ databases">
        <title>Lysinibacillus genome sequencing.</title>
        <authorList>
            <person name="Dunlap C."/>
        </authorList>
    </citation>
    <scope>NUCLEOTIDE SEQUENCE [LARGE SCALE GENOMIC DNA]</scope>
    <source>
        <strain evidence="1 2">NBRC 109424</strain>
    </source>
</reference>
<organism evidence="1 2">
    <name type="scientific">Lysinibacillus varians</name>
    <dbReference type="NCBI Taxonomy" id="1145276"/>
    <lineage>
        <taxon>Bacteria</taxon>
        <taxon>Bacillati</taxon>
        <taxon>Bacillota</taxon>
        <taxon>Bacilli</taxon>
        <taxon>Bacillales</taxon>
        <taxon>Bacillaceae</taxon>
        <taxon>Lysinibacillus</taxon>
    </lineage>
</organism>
<evidence type="ECO:0000313" key="2">
    <source>
        <dbReference type="Proteomes" id="UP000308539"/>
    </source>
</evidence>
<dbReference type="RefSeq" id="WP_025218452.1">
    <property type="nucleotide sequence ID" value="NZ_CP006837.1"/>
</dbReference>
<gene>
    <name evidence="1" type="ORF">FC752_12060</name>
</gene>
<sequence length="136" mass="16397">MTKLSYEWLKDYKELEFEIMRLENNLNRSKRELGRWTTGDLAKYKLTAESDGARLEERIEAIQYELAHKMNDLEDMRKFICSFNDLEYKIVYKKYIEGKTLEKIAEEMNYSSSYIYNKHAQIKRMIEFALDLVTSH</sequence>
<dbReference type="InterPro" id="IPR013324">
    <property type="entry name" value="RNA_pol_sigma_r3/r4-like"/>
</dbReference>
<dbReference type="Proteomes" id="UP000308539">
    <property type="component" value="Unassembled WGS sequence"/>
</dbReference>
<evidence type="ECO:0000313" key="1">
    <source>
        <dbReference type="EMBL" id="TKI63033.1"/>
    </source>
</evidence>
<dbReference type="SUPFAM" id="SSF88659">
    <property type="entry name" value="Sigma3 and sigma4 domains of RNA polymerase sigma factors"/>
    <property type="match status" value="1"/>
</dbReference>
<comment type="caution">
    <text evidence="1">The sequence shown here is derived from an EMBL/GenBank/DDBJ whole genome shotgun (WGS) entry which is preliminary data.</text>
</comment>
<proteinExistence type="predicted"/>